<name>A0A4D6L934_VIGUN</name>
<accession>A0A4D6L934</accession>
<protein>
    <submittedName>
        <fullName evidence="1">Uncharacterized protein</fullName>
    </submittedName>
</protein>
<keyword evidence="2" id="KW-1185">Reference proteome</keyword>
<proteinExistence type="predicted"/>
<reference evidence="1 2" key="1">
    <citation type="submission" date="2019-04" db="EMBL/GenBank/DDBJ databases">
        <title>An improved genome assembly and genetic linkage map for asparagus bean, Vigna unguiculata ssp. sesquipedialis.</title>
        <authorList>
            <person name="Xia Q."/>
            <person name="Zhang R."/>
            <person name="Dong Y."/>
        </authorList>
    </citation>
    <scope>NUCLEOTIDE SEQUENCE [LARGE SCALE GENOMIC DNA]</scope>
    <source>
        <tissue evidence="1">Leaf</tissue>
    </source>
</reference>
<gene>
    <name evidence="1" type="ORF">DEO72_LG2g5401</name>
</gene>
<dbReference type="EMBL" id="CP039346">
    <property type="protein sequence ID" value="QCD85043.1"/>
    <property type="molecule type" value="Genomic_DNA"/>
</dbReference>
<evidence type="ECO:0000313" key="2">
    <source>
        <dbReference type="Proteomes" id="UP000501690"/>
    </source>
</evidence>
<dbReference type="AlphaFoldDB" id="A0A4D6L934"/>
<organism evidence="1 2">
    <name type="scientific">Vigna unguiculata</name>
    <name type="common">Cowpea</name>
    <dbReference type="NCBI Taxonomy" id="3917"/>
    <lineage>
        <taxon>Eukaryota</taxon>
        <taxon>Viridiplantae</taxon>
        <taxon>Streptophyta</taxon>
        <taxon>Embryophyta</taxon>
        <taxon>Tracheophyta</taxon>
        <taxon>Spermatophyta</taxon>
        <taxon>Magnoliopsida</taxon>
        <taxon>eudicotyledons</taxon>
        <taxon>Gunneridae</taxon>
        <taxon>Pentapetalae</taxon>
        <taxon>rosids</taxon>
        <taxon>fabids</taxon>
        <taxon>Fabales</taxon>
        <taxon>Fabaceae</taxon>
        <taxon>Papilionoideae</taxon>
        <taxon>50 kb inversion clade</taxon>
        <taxon>NPAAA clade</taxon>
        <taxon>indigoferoid/millettioid clade</taxon>
        <taxon>Phaseoleae</taxon>
        <taxon>Vigna</taxon>
    </lineage>
</organism>
<evidence type="ECO:0000313" key="1">
    <source>
        <dbReference type="EMBL" id="QCD85043.1"/>
    </source>
</evidence>
<sequence length="72" mass="8438">MLKGDDDSDDESVDTSSNWYWYSFLTGQQIKEQVVLEEQVLESASAFTLLTIFVMIWRKTLFLKYSELTSQM</sequence>
<dbReference type="Proteomes" id="UP000501690">
    <property type="component" value="Linkage Group LG2"/>
</dbReference>